<evidence type="ECO:0000256" key="9">
    <source>
        <dbReference type="ARBA" id="ARBA00023303"/>
    </source>
</evidence>
<dbReference type="SUPFAM" id="SSF81324">
    <property type="entry name" value="Voltage-gated potassium channels"/>
    <property type="match status" value="1"/>
</dbReference>
<dbReference type="SUPFAM" id="SSF53850">
    <property type="entry name" value="Periplasmic binding protein-like II"/>
    <property type="match status" value="1"/>
</dbReference>
<dbReference type="PRINTS" id="PR01333">
    <property type="entry name" value="2POREKCHANEL"/>
</dbReference>
<dbReference type="RefSeq" id="WP_144865678.1">
    <property type="nucleotide sequence ID" value="NZ_LR213798.1"/>
</dbReference>
<dbReference type="GO" id="GO:0016020">
    <property type="term" value="C:membrane"/>
    <property type="evidence" value="ECO:0007669"/>
    <property type="project" value="UniProtKB-SubCell"/>
</dbReference>
<dbReference type="AlphaFoldDB" id="A0A563VWQ0"/>
<dbReference type="GO" id="GO:0005267">
    <property type="term" value="F:potassium channel activity"/>
    <property type="evidence" value="ECO:0007669"/>
    <property type="project" value="InterPro"/>
</dbReference>
<evidence type="ECO:0000256" key="4">
    <source>
        <dbReference type="ARBA" id="ARBA00022989"/>
    </source>
</evidence>
<dbReference type="Gene3D" id="3.40.190.10">
    <property type="entry name" value="Periplasmic binding protein-like II"/>
    <property type="match status" value="3"/>
</dbReference>
<gene>
    <name evidence="13" type="ORF">H1P_380001</name>
</gene>
<keyword evidence="14" id="KW-1185">Reference proteome</keyword>
<organism evidence="13 14">
    <name type="scientific">Hyella patelloides LEGE 07179</name>
    <dbReference type="NCBI Taxonomy" id="945734"/>
    <lineage>
        <taxon>Bacteria</taxon>
        <taxon>Bacillati</taxon>
        <taxon>Cyanobacteriota</taxon>
        <taxon>Cyanophyceae</taxon>
        <taxon>Pleurocapsales</taxon>
        <taxon>Hyellaceae</taxon>
        <taxon>Hyella</taxon>
    </lineage>
</organism>
<keyword evidence="6 10" id="KW-0472">Membrane</keyword>
<dbReference type="Proteomes" id="UP000320055">
    <property type="component" value="Unassembled WGS sequence"/>
</dbReference>
<name>A0A563VWQ0_9CYAN</name>
<feature type="transmembrane region" description="Helical" evidence="10">
    <location>
        <begin position="398"/>
        <end position="416"/>
    </location>
</feature>
<dbReference type="PANTHER" id="PTHR18966">
    <property type="entry name" value="IONOTROPIC GLUTAMATE RECEPTOR"/>
    <property type="match status" value="1"/>
</dbReference>
<dbReference type="InterPro" id="IPR001320">
    <property type="entry name" value="Iontro_rcpt_C"/>
</dbReference>
<evidence type="ECO:0000256" key="10">
    <source>
        <dbReference type="SAM" id="Phobius"/>
    </source>
</evidence>
<proteinExistence type="predicted"/>
<keyword evidence="4 10" id="KW-1133">Transmembrane helix</keyword>
<reference evidence="13 14" key="1">
    <citation type="submission" date="2019-01" db="EMBL/GenBank/DDBJ databases">
        <authorList>
            <person name="Brito A."/>
        </authorList>
    </citation>
    <scope>NUCLEOTIDE SEQUENCE [LARGE SCALE GENOMIC DNA]</scope>
    <source>
        <strain evidence="13">1</strain>
    </source>
</reference>
<evidence type="ECO:0000256" key="7">
    <source>
        <dbReference type="ARBA" id="ARBA00023170"/>
    </source>
</evidence>
<dbReference type="InterPro" id="IPR015683">
    <property type="entry name" value="Ionotropic_Glu_rcpt"/>
</dbReference>
<keyword evidence="2" id="KW-0813">Transport</keyword>
<dbReference type="Pfam" id="PF00497">
    <property type="entry name" value="SBP_bac_3"/>
    <property type="match status" value="1"/>
</dbReference>
<dbReference type="OrthoDB" id="9799090at2"/>
<evidence type="ECO:0000256" key="2">
    <source>
        <dbReference type="ARBA" id="ARBA00022448"/>
    </source>
</evidence>
<keyword evidence="5" id="KW-0406">Ion transport</keyword>
<feature type="domain" description="Ionotropic glutamate receptor C-terminal" evidence="12">
    <location>
        <begin position="219"/>
        <end position="550"/>
    </location>
</feature>
<evidence type="ECO:0000256" key="3">
    <source>
        <dbReference type="ARBA" id="ARBA00022692"/>
    </source>
</evidence>
<sequence>MIDNIINFWQKKILPSNLLRLGLTAFTLVILLIFTAYQPLLGSSPPQVSEGVSVVNQPILQVTRLNLEVVKQLLAELGYQVEIVQSLENKDLHLVPIITSKNSNVRLSSEKLMATNLVTQKLLELVTIPPQDIDEYLTLTKSEEAPSFQGGVSLTSENKPKNITLNQNYPRQWIDRNRERVNHWLAIAKKQTVETKEQPVATLVNNSTSKEATATTNKTFKVVTKRFEPLVNYEEDRYQGFSIDFWDEIAERLGINYELSGVETIDRLLNQVKNNTADIAIAGISITAEREQEMDFSHSYYESGLQILVPQRATTISQSIWNRILAIVTRPQLYFGIGVFILILLVAAHIIWLTERNHNPEFPSGYSQGIWESFWWAAVTVTTVGYGDKTPRKLPGRIFGLFWMCAGYFIFAYFTATVTTSLTIDGLNSSIKGIEDLRGKEVATIAGTTANQYLREQKIATIPYKNQEQAYLALQTRQIDALVYDAPALQYYVHNQGAGKVKIVGSIFKPQNYGIALPINSPYRKQINSALLQLMEDGTYQEIKTRWFGD</sequence>
<dbReference type="PRINTS" id="PR00169">
    <property type="entry name" value="KCHANNEL"/>
</dbReference>
<keyword evidence="9" id="KW-0407">Ion channel</keyword>
<dbReference type="EMBL" id="CAACVJ010000312">
    <property type="protein sequence ID" value="VEP15850.1"/>
    <property type="molecule type" value="Genomic_DNA"/>
</dbReference>
<dbReference type="SMART" id="SM00079">
    <property type="entry name" value="PBPe"/>
    <property type="match status" value="1"/>
</dbReference>
<evidence type="ECO:0000259" key="12">
    <source>
        <dbReference type="SMART" id="SM00079"/>
    </source>
</evidence>
<keyword evidence="8" id="KW-0325">Glycoprotein</keyword>
<evidence type="ECO:0000313" key="14">
    <source>
        <dbReference type="Proteomes" id="UP000320055"/>
    </source>
</evidence>
<evidence type="ECO:0000256" key="8">
    <source>
        <dbReference type="ARBA" id="ARBA00023180"/>
    </source>
</evidence>
<dbReference type="Pfam" id="PF07885">
    <property type="entry name" value="Ion_trans_2"/>
    <property type="match status" value="1"/>
</dbReference>
<feature type="transmembrane region" description="Helical" evidence="10">
    <location>
        <begin position="333"/>
        <end position="353"/>
    </location>
</feature>
<dbReference type="Gene3D" id="1.10.287.70">
    <property type="match status" value="1"/>
</dbReference>
<evidence type="ECO:0000256" key="6">
    <source>
        <dbReference type="ARBA" id="ARBA00023136"/>
    </source>
</evidence>
<evidence type="ECO:0000256" key="5">
    <source>
        <dbReference type="ARBA" id="ARBA00023065"/>
    </source>
</evidence>
<dbReference type="SMART" id="SM00062">
    <property type="entry name" value="PBPb"/>
    <property type="match status" value="1"/>
</dbReference>
<comment type="subcellular location">
    <subcellularLocation>
        <location evidence="1">Membrane</location>
        <topology evidence="1">Multi-pass membrane protein</topology>
    </subcellularLocation>
</comment>
<feature type="transmembrane region" description="Helical" evidence="10">
    <location>
        <begin position="18"/>
        <end position="37"/>
    </location>
</feature>
<dbReference type="GO" id="GO:0015276">
    <property type="term" value="F:ligand-gated monoatomic ion channel activity"/>
    <property type="evidence" value="ECO:0007669"/>
    <property type="project" value="InterPro"/>
</dbReference>
<evidence type="ECO:0000313" key="13">
    <source>
        <dbReference type="EMBL" id="VEP15850.1"/>
    </source>
</evidence>
<keyword evidence="7" id="KW-0675">Receptor</keyword>
<dbReference type="InterPro" id="IPR001638">
    <property type="entry name" value="Solute-binding_3/MltF_N"/>
</dbReference>
<keyword evidence="3 10" id="KW-0812">Transmembrane</keyword>
<feature type="domain" description="Solute-binding protein family 3/N-terminal" evidence="11">
    <location>
        <begin position="219"/>
        <end position="550"/>
    </location>
</feature>
<evidence type="ECO:0000259" key="11">
    <source>
        <dbReference type="SMART" id="SM00062"/>
    </source>
</evidence>
<evidence type="ECO:0000256" key="1">
    <source>
        <dbReference type="ARBA" id="ARBA00004141"/>
    </source>
</evidence>
<dbReference type="InterPro" id="IPR013099">
    <property type="entry name" value="K_chnl_dom"/>
</dbReference>
<protein>
    <submittedName>
        <fullName evidence="13">Bacterial extracellular solute-binding protein, family 3 (Modular protein)</fullName>
    </submittedName>
</protein>
<dbReference type="InterPro" id="IPR003280">
    <property type="entry name" value="2pore_dom_K_chnl"/>
</dbReference>
<accession>A0A563VWQ0</accession>